<dbReference type="InterPro" id="IPR012413">
    <property type="entry name" value="BA14K"/>
</dbReference>
<gene>
    <name evidence="8" type="ORF">FQ775_17495</name>
</gene>
<evidence type="ECO:0000313" key="8">
    <source>
        <dbReference type="EMBL" id="QDZ02029.1"/>
    </source>
</evidence>
<keyword evidence="7" id="KW-0812">Transmembrane</keyword>
<keyword evidence="7" id="KW-0472">Membrane</keyword>
<dbReference type="Pfam" id="PF07886">
    <property type="entry name" value="BA14K"/>
    <property type="match status" value="1"/>
</dbReference>
<evidence type="ECO:0000256" key="4">
    <source>
        <dbReference type="ARBA" id="ARBA00022475"/>
    </source>
</evidence>
<feature type="transmembrane region" description="Helical" evidence="7">
    <location>
        <begin position="51"/>
        <end position="72"/>
    </location>
</feature>
<evidence type="ECO:0000256" key="3">
    <source>
        <dbReference type="ARBA" id="ARBA00020552"/>
    </source>
</evidence>
<evidence type="ECO:0000256" key="1">
    <source>
        <dbReference type="ARBA" id="ARBA00004167"/>
    </source>
</evidence>
<accession>A0A5B8L2K0</accession>
<comment type="subcellular location">
    <subcellularLocation>
        <location evidence="1">Membrane</location>
        <topology evidence="1">Single-pass membrane protein</topology>
    </subcellularLocation>
</comment>
<keyword evidence="9" id="KW-1185">Reference proteome</keyword>
<dbReference type="GO" id="GO:0030246">
    <property type="term" value="F:carbohydrate binding"/>
    <property type="evidence" value="ECO:0007669"/>
    <property type="project" value="UniProtKB-KW"/>
</dbReference>
<dbReference type="RefSeq" id="WP_146300670.1">
    <property type="nucleotide sequence ID" value="NZ_CP042301.2"/>
</dbReference>
<keyword evidence="7" id="KW-1133">Transmembrane helix</keyword>
<comment type="function">
    <text evidence="6">Has immunoglobulin-binding and hemagglutination properties, and can bind to mannose. Essential for virulence. May be involved in LPS biosynthesis or polysaccharide transport.</text>
</comment>
<comment type="similarity">
    <text evidence="2">Belongs to the BA14k family.</text>
</comment>
<sequence length="151" mass="17178">MNRFLKSVLVTTTVAATTLVPIIEASAGERWRQHRPRHPEQHHREQAKDDLLAAGILGLVIGGLVVGAISAAESEPDYVIDDYPDVDYFPPAPGKRYPRPQVVYADQHAYGGLEPWTREWFDYCRNRYRSFNDRTGTFRGYDGQDHFCVAN</sequence>
<dbReference type="OrthoDB" id="7889197at2"/>
<dbReference type="Proteomes" id="UP000321389">
    <property type="component" value="Chromosome"/>
</dbReference>
<name>A0A5B8L2K0_9HYPH</name>
<dbReference type="GO" id="GO:0016020">
    <property type="term" value="C:membrane"/>
    <property type="evidence" value="ECO:0007669"/>
    <property type="project" value="UniProtKB-SubCell"/>
</dbReference>
<keyword evidence="4" id="KW-1003">Cell membrane</keyword>
<proteinExistence type="inferred from homology"/>
<organism evidence="8 9">
    <name type="scientific">Nitratireductor mangrovi</name>
    <dbReference type="NCBI Taxonomy" id="2599600"/>
    <lineage>
        <taxon>Bacteria</taxon>
        <taxon>Pseudomonadati</taxon>
        <taxon>Pseudomonadota</taxon>
        <taxon>Alphaproteobacteria</taxon>
        <taxon>Hyphomicrobiales</taxon>
        <taxon>Phyllobacteriaceae</taxon>
        <taxon>Nitratireductor</taxon>
    </lineage>
</organism>
<evidence type="ECO:0000256" key="2">
    <source>
        <dbReference type="ARBA" id="ARBA00010270"/>
    </source>
</evidence>
<evidence type="ECO:0000256" key="7">
    <source>
        <dbReference type="SAM" id="Phobius"/>
    </source>
</evidence>
<keyword evidence="5" id="KW-0430">Lectin</keyword>
<dbReference type="AlphaFoldDB" id="A0A5B8L2K0"/>
<evidence type="ECO:0000313" key="9">
    <source>
        <dbReference type="Proteomes" id="UP000321389"/>
    </source>
</evidence>
<protein>
    <recommendedName>
        <fullName evidence="3">Lectin-like protein BA14k</fullName>
    </recommendedName>
</protein>
<dbReference type="EMBL" id="CP042301">
    <property type="protein sequence ID" value="QDZ02029.1"/>
    <property type="molecule type" value="Genomic_DNA"/>
</dbReference>
<evidence type="ECO:0000256" key="6">
    <source>
        <dbReference type="ARBA" id="ARBA00025321"/>
    </source>
</evidence>
<evidence type="ECO:0000256" key="5">
    <source>
        <dbReference type="ARBA" id="ARBA00022734"/>
    </source>
</evidence>
<dbReference type="KEGG" id="niy:FQ775_17495"/>
<reference evidence="8" key="1">
    <citation type="submission" date="2020-04" db="EMBL/GenBank/DDBJ databases">
        <title>Nitratireductor sp. nov. isolated from mangrove soil.</title>
        <authorList>
            <person name="Ye Y."/>
        </authorList>
    </citation>
    <scope>NUCLEOTIDE SEQUENCE</scope>
    <source>
        <strain evidence="8">SY7</strain>
    </source>
</reference>